<sequence length="207" mass="24069">MATIINKRQQQQQEASMKKVKGCLVVPRDENWLELQQLLQSMGDENPSVKQGKKRGDRLASFRVMRDNLMHQMESIVLQEAELGSALELLDYTKQKCDQQHDAIVQRLENCEEMLRSLEDGATESLPIESLLREQEYARWTQTKEMVTTILPQVLTRLEDNIDLNNAKIRDVRDKMEELRAKRLALREEIAAKEEDIALMLNDKAIY</sequence>
<dbReference type="EMBL" id="LNFP01000590">
    <property type="protein sequence ID" value="KUF91358.1"/>
    <property type="molecule type" value="Genomic_DNA"/>
</dbReference>
<dbReference type="OrthoDB" id="166852at2759"/>
<reference evidence="4 5" key="1">
    <citation type="submission" date="2015-11" db="EMBL/GenBank/DDBJ databases">
        <title>Genomes and virulence difference between two physiological races of Phytophthora nicotianae.</title>
        <authorList>
            <person name="Liu H."/>
            <person name="Ma X."/>
            <person name="Yu H."/>
            <person name="Fang D."/>
            <person name="Li Y."/>
            <person name="Wang X."/>
            <person name="Wang W."/>
            <person name="Dong Y."/>
            <person name="Xiao B."/>
        </authorList>
    </citation>
    <scope>NUCLEOTIDE SEQUENCE [LARGE SCALE GENOMIC DNA]</scope>
    <source>
        <strain evidence="4">race 0</strain>
        <strain evidence="2">Race 0</strain>
        <strain evidence="3">Race 1</strain>
        <strain evidence="5">race 1</strain>
    </source>
</reference>
<name>A0A0W8D4P9_PHYNI</name>
<dbReference type="Proteomes" id="UP000054636">
    <property type="component" value="Unassembled WGS sequence"/>
</dbReference>
<evidence type="ECO:0000256" key="1">
    <source>
        <dbReference type="SAM" id="Coils"/>
    </source>
</evidence>
<evidence type="ECO:0000313" key="4">
    <source>
        <dbReference type="Proteomes" id="UP000052943"/>
    </source>
</evidence>
<comment type="caution">
    <text evidence="3">The sequence shown here is derived from an EMBL/GenBank/DDBJ whole genome shotgun (WGS) entry which is preliminary data.</text>
</comment>
<dbReference type="Proteomes" id="UP000052943">
    <property type="component" value="Unassembled WGS sequence"/>
</dbReference>
<evidence type="ECO:0000313" key="5">
    <source>
        <dbReference type="Proteomes" id="UP000054636"/>
    </source>
</evidence>
<protein>
    <submittedName>
        <fullName evidence="3">Uncharacterized protein</fullName>
    </submittedName>
</protein>
<feature type="coiled-coil region" evidence="1">
    <location>
        <begin position="155"/>
        <end position="196"/>
    </location>
</feature>
<gene>
    <name evidence="2" type="ORF">AM587_10004667</name>
    <name evidence="3" type="ORF">AM588_10008236</name>
</gene>
<evidence type="ECO:0000313" key="2">
    <source>
        <dbReference type="EMBL" id="KUF84255.1"/>
    </source>
</evidence>
<dbReference type="EMBL" id="LNFO01002948">
    <property type="protein sequence ID" value="KUF84255.1"/>
    <property type="molecule type" value="Genomic_DNA"/>
</dbReference>
<keyword evidence="1" id="KW-0175">Coiled coil</keyword>
<accession>A0A0W8D4P9</accession>
<proteinExistence type="predicted"/>
<evidence type="ECO:0000313" key="3">
    <source>
        <dbReference type="EMBL" id="KUF91358.1"/>
    </source>
</evidence>
<dbReference type="AlphaFoldDB" id="A0A0W8D4P9"/>
<organism evidence="3 5">
    <name type="scientific">Phytophthora nicotianae</name>
    <name type="common">Potato buckeye rot agent</name>
    <name type="synonym">Phytophthora parasitica</name>
    <dbReference type="NCBI Taxonomy" id="4792"/>
    <lineage>
        <taxon>Eukaryota</taxon>
        <taxon>Sar</taxon>
        <taxon>Stramenopiles</taxon>
        <taxon>Oomycota</taxon>
        <taxon>Peronosporomycetes</taxon>
        <taxon>Peronosporales</taxon>
        <taxon>Peronosporaceae</taxon>
        <taxon>Phytophthora</taxon>
    </lineage>
</organism>